<dbReference type="PANTHER" id="PTHR43377:SF1">
    <property type="entry name" value="BILIVERDIN REDUCTASE A"/>
    <property type="match status" value="1"/>
</dbReference>
<evidence type="ECO:0000313" key="4">
    <source>
        <dbReference type="EMBL" id="MBS4224529.1"/>
    </source>
</evidence>
<accession>A0A942UXC5</accession>
<dbReference type="InterPro" id="IPR036291">
    <property type="entry name" value="NAD(P)-bd_dom_sf"/>
</dbReference>
<evidence type="ECO:0000256" key="1">
    <source>
        <dbReference type="ARBA" id="ARBA00010928"/>
    </source>
</evidence>
<proteinExistence type="inferred from homology"/>
<sequence>MKIAVIGSGKLGQRHLDSWSKIQGVEVVGVIARNKTRLDEVANKYGIKSYTSIQELLAATDVDVIDICTPTDTHSELVKEAANAKKHVICEKPLALTAEEAEEAILVCKENNVQLHIGHTLRFFPEYANARQQILDGSIGKPGVIRMKRGVPHPPNGDSWYADEARSGGLFLDLGIHDLDWLLWTFGDVQRVMAKRVKRSREEKGNVEFGFITLKMTDGTICYVELSWAETNFHASFELAGDKGMITYNHNESNPLEVQIRPQVGNQSGVQVPRNVLEKDPYQRQLEHFVNCLLGKEEPIITAEEAAKSIKVAQAAIRSAKEGQPVTLTEGGR</sequence>
<dbReference type="GO" id="GO:0000166">
    <property type="term" value="F:nucleotide binding"/>
    <property type="evidence" value="ECO:0007669"/>
    <property type="project" value="InterPro"/>
</dbReference>
<dbReference type="SUPFAM" id="SSF55347">
    <property type="entry name" value="Glyceraldehyde-3-phosphate dehydrogenase-like, C-terminal domain"/>
    <property type="match status" value="1"/>
</dbReference>
<dbReference type="RefSeq" id="WP_213099583.1">
    <property type="nucleotide sequence ID" value="NZ_JAGYPH010000004.1"/>
</dbReference>
<dbReference type="InterPro" id="IPR004104">
    <property type="entry name" value="Gfo/Idh/MocA-like_OxRdtase_C"/>
</dbReference>
<reference evidence="4 5" key="1">
    <citation type="submission" date="2021-05" db="EMBL/GenBank/DDBJ databases">
        <title>Novel Bacillus species.</title>
        <authorList>
            <person name="Liu G."/>
        </authorList>
    </citation>
    <scope>NUCLEOTIDE SEQUENCE [LARGE SCALE GENOMIC DNA]</scope>
    <source>
        <strain evidence="4 5">FJAT-49682</strain>
    </source>
</reference>
<evidence type="ECO:0000313" key="5">
    <source>
        <dbReference type="Proteomes" id="UP000676456"/>
    </source>
</evidence>
<name>A0A942UXC5_9BACI</name>
<dbReference type="EMBL" id="JAGYPN010000004">
    <property type="protein sequence ID" value="MBS4224529.1"/>
    <property type="molecule type" value="Genomic_DNA"/>
</dbReference>
<dbReference type="AlphaFoldDB" id="A0A942UXC5"/>
<comment type="caution">
    <text evidence="4">The sequence shown here is derived from an EMBL/GenBank/DDBJ whole genome shotgun (WGS) entry which is preliminary data.</text>
</comment>
<protein>
    <submittedName>
        <fullName evidence="4">Gfo/Idh/MocA family oxidoreductase</fullName>
    </submittedName>
</protein>
<keyword evidence="5" id="KW-1185">Reference proteome</keyword>
<feature type="domain" description="Gfo/Idh/MocA-like oxidoreductase C-terminal" evidence="3">
    <location>
        <begin position="131"/>
        <end position="328"/>
    </location>
</feature>
<dbReference type="SUPFAM" id="SSF51735">
    <property type="entry name" value="NAD(P)-binding Rossmann-fold domains"/>
    <property type="match status" value="1"/>
</dbReference>
<dbReference type="InterPro" id="IPR051450">
    <property type="entry name" value="Gfo/Idh/MocA_Oxidoreductases"/>
</dbReference>
<feature type="domain" description="Gfo/Idh/MocA-like oxidoreductase N-terminal" evidence="2">
    <location>
        <begin position="1"/>
        <end position="119"/>
    </location>
</feature>
<dbReference type="Proteomes" id="UP000676456">
    <property type="component" value="Unassembled WGS sequence"/>
</dbReference>
<dbReference type="PANTHER" id="PTHR43377">
    <property type="entry name" value="BILIVERDIN REDUCTASE A"/>
    <property type="match status" value="1"/>
</dbReference>
<gene>
    <name evidence="4" type="ORF">KHA91_17610</name>
</gene>
<evidence type="ECO:0000259" key="3">
    <source>
        <dbReference type="Pfam" id="PF02894"/>
    </source>
</evidence>
<organism evidence="4 5">
    <name type="scientific">Lederbergia citrea</name>
    <dbReference type="NCBI Taxonomy" id="2833581"/>
    <lineage>
        <taxon>Bacteria</taxon>
        <taxon>Bacillati</taxon>
        <taxon>Bacillota</taxon>
        <taxon>Bacilli</taxon>
        <taxon>Bacillales</taxon>
        <taxon>Bacillaceae</taxon>
        <taxon>Lederbergia</taxon>
    </lineage>
</organism>
<dbReference type="Pfam" id="PF01408">
    <property type="entry name" value="GFO_IDH_MocA"/>
    <property type="match status" value="1"/>
</dbReference>
<dbReference type="Gene3D" id="3.30.360.10">
    <property type="entry name" value="Dihydrodipicolinate Reductase, domain 2"/>
    <property type="match status" value="1"/>
</dbReference>
<dbReference type="Pfam" id="PF02894">
    <property type="entry name" value="GFO_IDH_MocA_C"/>
    <property type="match status" value="1"/>
</dbReference>
<dbReference type="Gene3D" id="3.40.50.720">
    <property type="entry name" value="NAD(P)-binding Rossmann-like Domain"/>
    <property type="match status" value="1"/>
</dbReference>
<dbReference type="InterPro" id="IPR000683">
    <property type="entry name" value="Gfo/Idh/MocA-like_OxRdtase_N"/>
</dbReference>
<comment type="similarity">
    <text evidence="1">Belongs to the Gfo/Idh/MocA family.</text>
</comment>
<evidence type="ECO:0000259" key="2">
    <source>
        <dbReference type="Pfam" id="PF01408"/>
    </source>
</evidence>